<evidence type="ECO:0000256" key="8">
    <source>
        <dbReference type="RuleBase" id="RU003968"/>
    </source>
</evidence>
<evidence type="ECO:0000313" key="12">
    <source>
        <dbReference type="Proteomes" id="UP000233524"/>
    </source>
</evidence>
<dbReference type="Gene3D" id="3.30.560.10">
    <property type="entry name" value="Glucose Oxidase, domain 3"/>
    <property type="match status" value="1"/>
</dbReference>
<dbReference type="PROSITE" id="PS00624">
    <property type="entry name" value="GMC_OXRED_2"/>
    <property type="match status" value="1"/>
</dbReference>
<dbReference type="InterPro" id="IPR007867">
    <property type="entry name" value="GMC_OxRtase_C"/>
</dbReference>
<dbReference type="InterPro" id="IPR000172">
    <property type="entry name" value="GMC_OxRdtase_N"/>
</dbReference>
<gene>
    <name evidence="11" type="ORF">jhhlp_006974</name>
</gene>
<feature type="domain" description="Glucose-methanol-choline oxidoreductase N-terminal" evidence="10">
    <location>
        <begin position="322"/>
        <end position="336"/>
    </location>
</feature>
<dbReference type="SUPFAM" id="SSF51905">
    <property type="entry name" value="FAD/NAD(P)-binding domain"/>
    <property type="match status" value="1"/>
</dbReference>
<dbReference type="PROSITE" id="PS00623">
    <property type="entry name" value="GMC_OXRED_1"/>
    <property type="match status" value="1"/>
</dbReference>
<evidence type="ECO:0000256" key="1">
    <source>
        <dbReference type="ARBA" id="ARBA00001974"/>
    </source>
</evidence>
<dbReference type="Pfam" id="PF00732">
    <property type="entry name" value="GMC_oxred_N"/>
    <property type="match status" value="1"/>
</dbReference>
<dbReference type="InterPro" id="IPR012132">
    <property type="entry name" value="GMC_OxRdtase"/>
</dbReference>
<name>A0A2N3N1B7_9PEZI</name>
<evidence type="ECO:0000256" key="7">
    <source>
        <dbReference type="PIRSR" id="PIRSR000137-2"/>
    </source>
</evidence>
<dbReference type="VEuPathDB" id="FungiDB:jhhlp_006974"/>
<keyword evidence="4 7" id="KW-0274">FAD</keyword>
<evidence type="ECO:0000259" key="9">
    <source>
        <dbReference type="PROSITE" id="PS00623"/>
    </source>
</evidence>
<evidence type="ECO:0000259" key="10">
    <source>
        <dbReference type="PROSITE" id="PS00624"/>
    </source>
</evidence>
<dbReference type="GO" id="GO:0016614">
    <property type="term" value="F:oxidoreductase activity, acting on CH-OH group of donors"/>
    <property type="evidence" value="ECO:0007669"/>
    <property type="project" value="InterPro"/>
</dbReference>
<keyword evidence="3 8" id="KW-0285">Flavoprotein</keyword>
<feature type="binding site" evidence="7">
    <location>
        <position position="277"/>
    </location>
    <ligand>
        <name>FAD</name>
        <dbReference type="ChEBI" id="CHEBI:57692"/>
    </ligand>
</feature>
<evidence type="ECO:0000256" key="2">
    <source>
        <dbReference type="ARBA" id="ARBA00010790"/>
    </source>
</evidence>
<dbReference type="EMBL" id="NLAX01001034">
    <property type="protein sequence ID" value="PKS06228.1"/>
    <property type="molecule type" value="Genomic_DNA"/>
</dbReference>
<dbReference type="InterPro" id="IPR027424">
    <property type="entry name" value="Glucose_Oxidase_domain_2"/>
</dbReference>
<dbReference type="Pfam" id="PF05199">
    <property type="entry name" value="GMC_oxred_C"/>
    <property type="match status" value="1"/>
</dbReference>
<feature type="domain" description="Glucose-methanol-choline oxidoreductase N-terminal" evidence="9">
    <location>
        <begin position="125"/>
        <end position="148"/>
    </location>
</feature>
<dbReference type="SUPFAM" id="SSF54373">
    <property type="entry name" value="FAD-linked reductases, C-terminal domain"/>
    <property type="match status" value="1"/>
</dbReference>
<dbReference type="InterPro" id="IPR036188">
    <property type="entry name" value="FAD/NAD-bd_sf"/>
</dbReference>
<organism evidence="11 12">
    <name type="scientific">Lomentospora prolificans</name>
    <dbReference type="NCBI Taxonomy" id="41688"/>
    <lineage>
        <taxon>Eukaryota</taxon>
        <taxon>Fungi</taxon>
        <taxon>Dikarya</taxon>
        <taxon>Ascomycota</taxon>
        <taxon>Pezizomycotina</taxon>
        <taxon>Sordariomycetes</taxon>
        <taxon>Hypocreomycetidae</taxon>
        <taxon>Microascales</taxon>
        <taxon>Microascaceae</taxon>
        <taxon>Lomentospora</taxon>
    </lineage>
</organism>
<dbReference type="PANTHER" id="PTHR11552">
    <property type="entry name" value="GLUCOSE-METHANOL-CHOLINE GMC OXIDOREDUCTASE"/>
    <property type="match status" value="1"/>
</dbReference>
<protein>
    <recommendedName>
        <fullName evidence="9 10">Glucose-methanol-choline oxidoreductase N-terminal domain-containing protein</fullName>
    </recommendedName>
</protein>
<evidence type="ECO:0000256" key="6">
    <source>
        <dbReference type="PIRSR" id="PIRSR000137-1"/>
    </source>
</evidence>
<feature type="active site" description="Proton acceptor" evidence="6">
    <location>
        <position position="598"/>
    </location>
</feature>
<dbReference type="PANTHER" id="PTHR11552:SF201">
    <property type="entry name" value="GLUCOSE-METHANOL-CHOLINE OXIDOREDUCTASE N-TERMINAL DOMAIN-CONTAINING PROTEIN"/>
    <property type="match status" value="1"/>
</dbReference>
<comment type="caution">
    <text evidence="11">The sequence shown here is derived from an EMBL/GenBank/DDBJ whole genome shotgun (WGS) entry which is preliminary data.</text>
</comment>
<feature type="binding site" evidence="7">
    <location>
        <position position="131"/>
    </location>
    <ligand>
        <name>FAD</name>
        <dbReference type="ChEBI" id="CHEBI:57692"/>
    </ligand>
</feature>
<dbReference type="Gene3D" id="4.10.450.10">
    <property type="entry name" value="Glucose Oxidase, domain 2"/>
    <property type="match status" value="1"/>
</dbReference>
<dbReference type="Gene3D" id="3.50.50.60">
    <property type="entry name" value="FAD/NAD(P)-binding domain"/>
    <property type="match status" value="1"/>
</dbReference>
<evidence type="ECO:0000256" key="4">
    <source>
        <dbReference type="ARBA" id="ARBA00022827"/>
    </source>
</evidence>
<dbReference type="Proteomes" id="UP000233524">
    <property type="component" value="Unassembled WGS sequence"/>
</dbReference>
<feature type="active site" description="Proton donor" evidence="6">
    <location>
        <position position="555"/>
    </location>
</feature>
<comment type="cofactor">
    <cofactor evidence="1 7">
        <name>FAD</name>
        <dbReference type="ChEBI" id="CHEBI:57692"/>
    </cofactor>
</comment>
<dbReference type="InParanoid" id="A0A2N3N1B7"/>
<dbReference type="AlphaFoldDB" id="A0A2N3N1B7"/>
<sequence>MLSDAVQIKAARLSLLSLLFIAIALYTMRPLHLSTLTFAALPVAGRSPDYVIVGAGTSGLVVANRLSEDPRVTVVVIEPGTDQRTNPNVTDTDKFQSAFNTEIDWTYPVIAQPEAGNQTLVLHQGKAWGGTSAINGMAYIRGDKAQVDAWESLGNPGWNWDTLFPYFVKSETYTVPNESQLAAGVTYEPEYHGFEGPLHTGYPPALGNTSSAGPIIMDTWRGLALSHNPDLNSGHPHGFSIGPLTVDAQHDVRCDAARAYYHPVEHRPNLSIIRGTVKRIVWKAHGPKKSRDTVVAEGVEYITLTGETRTLTAKKEVVLSAGSVRTPLILEGSGIGNPSLLETLGIETKVALPGVGENFLEQPNHLVAFAGNMEPTWGGYHAFVTMQDIFQEATPDVRAATLGKIPEWSKLAVGGSADSHLNASALETLLRIQHNLLFEKDVPAAEIIVGVVPGDGFSYVGANYWILMPFSRGRVHLQSLDKINEPAIDPRIFLADFDLSATVATGRLSQKFWLSEPANQFIIGPVLPGEDILPNNATSEQWEAFSRSTVLLNSHGLGSASMMARELGGVVDPELRVYGTANVRVVDASILPMQISGHMTATLYAVAERASDLIKQGSRNKAVSG</sequence>
<evidence type="ECO:0000256" key="5">
    <source>
        <dbReference type="ARBA" id="ARBA00023002"/>
    </source>
</evidence>
<proteinExistence type="inferred from homology"/>
<keyword evidence="12" id="KW-1185">Reference proteome</keyword>
<evidence type="ECO:0000313" key="11">
    <source>
        <dbReference type="EMBL" id="PKS06228.1"/>
    </source>
</evidence>
<accession>A0A2N3N1B7</accession>
<feature type="binding site" evidence="7">
    <location>
        <begin position="57"/>
        <end position="58"/>
    </location>
    <ligand>
        <name>FAD</name>
        <dbReference type="ChEBI" id="CHEBI:57692"/>
    </ligand>
</feature>
<keyword evidence="5" id="KW-0560">Oxidoreductase</keyword>
<dbReference type="OrthoDB" id="269227at2759"/>
<reference evidence="11 12" key="1">
    <citation type="journal article" date="2017" name="G3 (Bethesda)">
        <title>First Draft Genome Sequence of the Pathogenic Fungus Lomentospora prolificans (Formerly Scedosporium prolificans).</title>
        <authorList>
            <person name="Luo R."/>
            <person name="Zimin A."/>
            <person name="Workman R."/>
            <person name="Fan Y."/>
            <person name="Pertea G."/>
            <person name="Grossman N."/>
            <person name="Wear M.P."/>
            <person name="Jia B."/>
            <person name="Miller H."/>
            <person name="Casadevall A."/>
            <person name="Timp W."/>
            <person name="Zhang S.X."/>
            <person name="Salzberg S.L."/>
        </authorList>
    </citation>
    <scope>NUCLEOTIDE SEQUENCE [LARGE SCALE GENOMIC DNA]</scope>
    <source>
        <strain evidence="11 12">JHH-5317</strain>
    </source>
</reference>
<comment type="similarity">
    <text evidence="2 8">Belongs to the GMC oxidoreductase family.</text>
</comment>
<evidence type="ECO:0000256" key="3">
    <source>
        <dbReference type="ARBA" id="ARBA00022630"/>
    </source>
</evidence>
<dbReference type="STRING" id="41688.A0A2N3N1B7"/>
<dbReference type="PIRSF" id="PIRSF000137">
    <property type="entry name" value="Alcohol_oxidase"/>
    <property type="match status" value="1"/>
</dbReference>
<dbReference type="GO" id="GO:0050660">
    <property type="term" value="F:flavin adenine dinucleotide binding"/>
    <property type="evidence" value="ECO:0007669"/>
    <property type="project" value="InterPro"/>
</dbReference>